<evidence type="ECO:0000256" key="8">
    <source>
        <dbReference type="ARBA" id="ARBA00022475"/>
    </source>
</evidence>
<dbReference type="GO" id="GO:0005886">
    <property type="term" value="C:plasma membrane"/>
    <property type="evidence" value="ECO:0007669"/>
    <property type="project" value="UniProtKB-SubCell"/>
</dbReference>
<dbReference type="GO" id="GO:0008654">
    <property type="term" value="P:phospholipid biosynthetic process"/>
    <property type="evidence" value="ECO:0007669"/>
    <property type="project" value="UniProtKB-KW"/>
</dbReference>
<evidence type="ECO:0000313" key="20">
    <source>
        <dbReference type="EMBL" id="KAB1077767.1"/>
    </source>
</evidence>
<dbReference type="GO" id="GO:0046342">
    <property type="term" value="P:CDP-diacylglycerol catabolic process"/>
    <property type="evidence" value="ECO:0007669"/>
    <property type="project" value="UniProtKB-UniPathway"/>
</dbReference>
<evidence type="ECO:0000256" key="3">
    <source>
        <dbReference type="ARBA" id="ARBA00004927"/>
    </source>
</evidence>
<evidence type="ECO:0000256" key="19">
    <source>
        <dbReference type="SAM" id="MobiDB-lite"/>
    </source>
</evidence>
<comment type="pathway">
    <text evidence="3">Phospholipid metabolism; CDP-diacylglycerol degradation; phosphatidate from CDP-diacylglycerol: step 1/1.</text>
</comment>
<dbReference type="AlphaFoldDB" id="A0A6L3SYL8"/>
<evidence type="ECO:0000256" key="13">
    <source>
        <dbReference type="ARBA" id="ARBA00023098"/>
    </source>
</evidence>
<dbReference type="Proteomes" id="UP000474159">
    <property type="component" value="Unassembled WGS sequence"/>
</dbReference>
<evidence type="ECO:0000256" key="16">
    <source>
        <dbReference type="ARBA" id="ARBA00023264"/>
    </source>
</evidence>
<protein>
    <recommendedName>
        <fullName evidence="7">CDP-diacylglycerol pyrophosphatase</fullName>
        <ecNumber evidence="6">3.6.1.26</ecNumber>
    </recommendedName>
    <alternativeName>
        <fullName evidence="17">CDP-diacylglycerol phosphatidylhydrolase</fullName>
    </alternativeName>
    <alternativeName>
        <fullName evidence="18">CDP-diglyceride hydrolase</fullName>
    </alternativeName>
</protein>
<evidence type="ECO:0000256" key="15">
    <source>
        <dbReference type="ARBA" id="ARBA00023209"/>
    </source>
</evidence>
<accession>A0A6L3SYL8</accession>
<dbReference type="InterPro" id="IPR003763">
    <property type="entry name" value="CDP-diacylglyc_Pase"/>
</dbReference>
<keyword evidence="13" id="KW-0443">Lipid metabolism</keyword>
<evidence type="ECO:0000256" key="10">
    <source>
        <dbReference type="ARBA" id="ARBA00022692"/>
    </source>
</evidence>
<feature type="region of interest" description="Disordered" evidence="19">
    <location>
        <begin position="61"/>
        <end position="82"/>
    </location>
</feature>
<keyword evidence="8" id="KW-1003">Cell membrane</keyword>
<name>A0A6L3SYL8_9HYPH</name>
<keyword evidence="12" id="KW-1133">Transmembrane helix</keyword>
<dbReference type="Gene3D" id="3.30.428.30">
    <property type="entry name" value="HIT family - CDH-like"/>
    <property type="match status" value="1"/>
</dbReference>
<dbReference type="SUPFAM" id="SSF54197">
    <property type="entry name" value="HIT-like"/>
    <property type="match status" value="1"/>
</dbReference>
<feature type="compositionally biased region" description="Basic residues" evidence="19">
    <location>
        <begin position="1"/>
        <end position="12"/>
    </location>
</feature>
<evidence type="ECO:0000256" key="5">
    <source>
        <dbReference type="ARBA" id="ARBA00006435"/>
    </source>
</evidence>
<evidence type="ECO:0000256" key="12">
    <source>
        <dbReference type="ARBA" id="ARBA00022989"/>
    </source>
</evidence>
<keyword evidence="9" id="KW-0444">Lipid biosynthesis</keyword>
<evidence type="ECO:0000256" key="17">
    <source>
        <dbReference type="ARBA" id="ARBA00032888"/>
    </source>
</evidence>
<comment type="subcellular location">
    <subcellularLocation>
        <location evidence="2">Cell membrane</location>
        <topology evidence="2">Single-pass membrane protein</topology>
    </subcellularLocation>
</comment>
<evidence type="ECO:0000256" key="6">
    <source>
        <dbReference type="ARBA" id="ARBA00012375"/>
    </source>
</evidence>
<comment type="similarity">
    <text evidence="5">Belongs to the Cdh family.</text>
</comment>
<dbReference type="Pfam" id="PF02611">
    <property type="entry name" value="CDH"/>
    <property type="match status" value="1"/>
</dbReference>
<evidence type="ECO:0000256" key="1">
    <source>
        <dbReference type="ARBA" id="ARBA00001007"/>
    </source>
</evidence>
<evidence type="ECO:0000256" key="11">
    <source>
        <dbReference type="ARBA" id="ARBA00022801"/>
    </source>
</evidence>
<sequence length="342" mass="35776">MPRASRRWRAPRPRVSISPSRSPGTWNRPASARPDRAPGAPTVLPSVFACTGLSRARACGGSRLGPGSGGPARDPPAGIRGEGRSELRAITGLSAFLVGAAWLAAPACALPDPSRNVLWVALQGCLIAKRTTGRAFPCLSVDLGDRDRPGTAILRAPGAPTHLVVMPTGDVPGLEAPELQRPAGNAYWRAALAARPRVTVALNGRLPVEEVGMAVNSAGGRSQDQLHIHLDCLQASVRLALQNHAARVTSGWAPFPVPLQGRRFLAMRVRAAEAEAFNPFAALAHLPGHATDLRAVALAVASTPRNDPEPGFIILANRAHGSFAGELLLDHACMAAAQAAVR</sequence>
<keyword evidence="14" id="KW-0472">Membrane</keyword>
<dbReference type="GO" id="GO:0008715">
    <property type="term" value="F:CDP-diacylglycerol diphosphatase activity"/>
    <property type="evidence" value="ECO:0007669"/>
    <property type="project" value="UniProtKB-EC"/>
</dbReference>
<comment type="catalytic activity">
    <reaction evidence="1">
        <text>a CDP-1,2-diacyl-sn-glycerol + H2O = a 1,2-diacyl-sn-glycero-3-phosphate + CMP + 2 H(+)</text>
        <dbReference type="Rhea" id="RHEA:15221"/>
        <dbReference type="ChEBI" id="CHEBI:15377"/>
        <dbReference type="ChEBI" id="CHEBI:15378"/>
        <dbReference type="ChEBI" id="CHEBI:58332"/>
        <dbReference type="ChEBI" id="CHEBI:58608"/>
        <dbReference type="ChEBI" id="CHEBI:60377"/>
        <dbReference type="EC" id="3.6.1.26"/>
    </reaction>
</comment>
<organism evidence="20 21">
    <name type="scientific">Methylobacterium soli</name>
    <dbReference type="NCBI Taxonomy" id="553447"/>
    <lineage>
        <taxon>Bacteria</taxon>
        <taxon>Pseudomonadati</taxon>
        <taxon>Pseudomonadota</taxon>
        <taxon>Alphaproteobacteria</taxon>
        <taxon>Hyphomicrobiales</taxon>
        <taxon>Methylobacteriaceae</taxon>
        <taxon>Methylobacterium</taxon>
    </lineage>
</organism>
<evidence type="ECO:0000256" key="7">
    <source>
        <dbReference type="ARBA" id="ARBA00019608"/>
    </source>
</evidence>
<evidence type="ECO:0000256" key="2">
    <source>
        <dbReference type="ARBA" id="ARBA00004162"/>
    </source>
</evidence>
<dbReference type="EC" id="3.6.1.26" evidence="6"/>
<evidence type="ECO:0000256" key="4">
    <source>
        <dbReference type="ARBA" id="ARBA00005189"/>
    </source>
</evidence>
<evidence type="ECO:0000313" key="21">
    <source>
        <dbReference type="Proteomes" id="UP000474159"/>
    </source>
</evidence>
<feature type="compositionally biased region" description="Low complexity" evidence="19">
    <location>
        <begin position="13"/>
        <end position="23"/>
    </location>
</feature>
<feature type="region of interest" description="Disordered" evidence="19">
    <location>
        <begin position="1"/>
        <end position="40"/>
    </location>
</feature>
<keyword evidence="21" id="KW-1185">Reference proteome</keyword>
<dbReference type="EMBL" id="VZZK01000018">
    <property type="protein sequence ID" value="KAB1077767.1"/>
    <property type="molecule type" value="Genomic_DNA"/>
</dbReference>
<evidence type="ECO:0000256" key="18">
    <source>
        <dbReference type="ARBA" id="ARBA00032892"/>
    </source>
</evidence>
<dbReference type="OrthoDB" id="481399at2"/>
<keyword evidence="10" id="KW-0812">Transmembrane</keyword>
<keyword evidence="16" id="KW-1208">Phospholipid metabolism</keyword>
<dbReference type="InterPro" id="IPR036265">
    <property type="entry name" value="HIT-like_sf"/>
</dbReference>
<evidence type="ECO:0000256" key="9">
    <source>
        <dbReference type="ARBA" id="ARBA00022516"/>
    </source>
</evidence>
<comment type="caution">
    <text evidence="20">The sequence shown here is derived from an EMBL/GenBank/DDBJ whole genome shotgun (WGS) entry which is preliminary data.</text>
</comment>
<dbReference type="UniPathway" id="UPA00609">
    <property type="reaction ID" value="UER00664"/>
</dbReference>
<reference evidence="20 21" key="1">
    <citation type="submission" date="2019-09" db="EMBL/GenBank/DDBJ databases">
        <title>YIM 48816 draft genome.</title>
        <authorList>
            <person name="Jiang L."/>
        </authorList>
    </citation>
    <scope>NUCLEOTIDE SEQUENCE [LARGE SCALE GENOMIC DNA]</scope>
    <source>
        <strain evidence="20 21">YIM 48816</strain>
    </source>
</reference>
<keyword evidence="15" id="KW-0594">Phospholipid biosynthesis</keyword>
<gene>
    <name evidence="20" type="ORF">F6X53_17565</name>
</gene>
<comment type="pathway">
    <text evidence="4">Lipid metabolism.</text>
</comment>
<evidence type="ECO:0000256" key="14">
    <source>
        <dbReference type="ARBA" id="ARBA00023136"/>
    </source>
</evidence>
<keyword evidence="11" id="KW-0378">Hydrolase</keyword>
<proteinExistence type="inferred from homology"/>